<dbReference type="GO" id="GO:0016020">
    <property type="term" value="C:membrane"/>
    <property type="evidence" value="ECO:0007669"/>
    <property type="project" value="UniProtKB-SubCell"/>
</dbReference>
<keyword evidence="4 5" id="KW-0472">Membrane</keyword>
<dbReference type="Proteomes" id="UP000193944">
    <property type="component" value="Unassembled WGS sequence"/>
</dbReference>
<dbReference type="EMBL" id="MCFG01000111">
    <property type="protein sequence ID" value="ORX81782.1"/>
    <property type="molecule type" value="Genomic_DNA"/>
</dbReference>
<dbReference type="PANTHER" id="PTHR35518">
    <property type="entry name" value="MAINTENANCE OF TELOMOERE CAPPING"/>
    <property type="match status" value="1"/>
</dbReference>
<protein>
    <recommendedName>
        <fullName evidence="8">C-type lectin domain-containing protein</fullName>
    </recommendedName>
</protein>
<dbReference type="STRING" id="1754192.A0A1Y1X7Q2"/>
<gene>
    <name evidence="6" type="ORF">BCR32DRAFT_268079</name>
</gene>
<keyword evidence="3 5" id="KW-1133">Transmembrane helix</keyword>
<comment type="subcellular location">
    <subcellularLocation>
        <location evidence="1">Membrane</location>
    </subcellularLocation>
</comment>
<name>A0A1Y1X7Q2_9FUNG</name>
<feature type="transmembrane region" description="Helical" evidence="5">
    <location>
        <begin position="509"/>
        <end position="528"/>
    </location>
</feature>
<keyword evidence="2 5" id="KW-0812">Transmembrane</keyword>
<reference evidence="6 7" key="1">
    <citation type="submission" date="2016-08" db="EMBL/GenBank/DDBJ databases">
        <title>A Parts List for Fungal Cellulosomes Revealed by Comparative Genomics.</title>
        <authorList>
            <consortium name="DOE Joint Genome Institute"/>
            <person name="Haitjema C.H."/>
            <person name="Gilmore S.P."/>
            <person name="Henske J.K."/>
            <person name="Solomon K.V."/>
            <person name="De Groot R."/>
            <person name="Kuo A."/>
            <person name="Mondo S.J."/>
            <person name="Salamov A.A."/>
            <person name="Labutti K."/>
            <person name="Zhao Z."/>
            <person name="Chiniquy J."/>
            <person name="Barry K."/>
            <person name="Brewer H.M."/>
            <person name="Purvine S.O."/>
            <person name="Wright A.T."/>
            <person name="Boxma B."/>
            <person name="Van Alen T."/>
            <person name="Hackstein J.H."/>
            <person name="Baker S.E."/>
            <person name="Grigoriev I.V."/>
            <person name="O'Malley M.A."/>
        </authorList>
    </citation>
    <scope>NUCLEOTIDE SEQUENCE [LARGE SCALE GENOMIC DNA]</scope>
    <source>
        <strain evidence="6 7">S4</strain>
    </source>
</reference>
<dbReference type="OrthoDB" id="2149821at2759"/>
<evidence type="ECO:0000256" key="3">
    <source>
        <dbReference type="ARBA" id="ARBA00022989"/>
    </source>
</evidence>
<evidence type="ECO:0000256" key="1">
    <source>
        <dbReference type="ARBA" id="ARBA00004370"/>
    </source>
</evidence>
<sequence>MDDIIQDNIEYIFDYQAKLSYDLPLNTIQFYEIDLSSSVLNNKSPIESINNVQDTLNQGFRKLFVNITWDSHENNWIICQTNPIESNDNNNIYNEEEKQFNNYNDTLTTNDQKKYSITNLIKSIRKWIDNTNDCNVVILIFKVTPFENIDKERTISCMNGYLEKLEILKRDIMSEINDILYTVDMMKNGEYNGNKYNKRILNGNSSNIYTNGNWTTIKKLCYINKKILIGLDSNILLCKQYKDNIIFTNNRSLFKKLVTYQDLKKYILFSSNKTSRTDRIDKIIKLVDKRNNNIDTVEKDVKDINNEDYDEEDENDIDIKDISVVFSHEDIINLKQEVVDFINNNNVNIHLKSFDIQEIQTLKKSLLWSWDINTNFIEDSSNTCIVINKNTRRWNYHSCDDNIPIACKNNNNPLIWKINTDDNKCDNGYILSIPHSSEENGMLLKTLYNKTLASYDNFFLTKTPIEINDGMKSDKRESSMFKINNFKYMIGPSSLEYSELIEEIYNTSFPSALMCILIIVFFFIRSIFKQYSTFKKRRRPMDIKKRLKIIETQTVPI</sequence>
<accession>A0A1Y1X7Q2</accession>
<evidence type="ECO:0000313" key="7">
    <source>
        <dbReference type="Proteomes" id="UP000193944"/>
    </source>
</evidence>
<proteinExistence type="predicted"/>
<evidence type="ECO:0000313" key="6">
    <source>
        <dbReference type="EMBL" id="ORX81782.1"/>
    </source>
</evidence>
<dbReference type="PANTHER" id="PTHR35518:SF2">
    <property type="entry name" value="MAINTENANCE OF TELOMERE CAPPING PROTEIN 6"/>
    <property type="match status" value="1"/>
</dbReference>
<evidence type="ECO:0008006" key="8">
    <source>
        <dbReference type="Google" id="ProtNLM"/>
    </source>
</evidence>
<comment type="caution">
    <text evidence="6">The sequence shown here is derived from an EMBL/GenBank/DDBJ whole genome shotgun (WGS) entry which is preliminary data.</text>
</comment>
<dbReference type="AlphaFoldDB" id="A0A1Y1X7Q2"/>
<dbReference type="InterPro" id="IPR051008">
    <property type="entry name" value="Telomere_Capping_Maintenance"/>
</dbReference>
<organism evidence="6 7">
    <name type="scientific">Anaeromyces robustus</name>
    <dbReference type="NCBI Taxonomy" id="1754192"/>
    <lineage>
        <taxon>Eukaryota</taxon>
        <taxon>Fungi</taxon>
        <taxon>Fungi incertae sedis</taxon>
        <taxon>Chytridiomycota</taxon>
        <taxon>Chytridiomycota incertae sedis</taxon>
        <taxon>Neocallimastigomycetes</taxon>
        <taxon>Neocallimastigales</taxon>
        <taxon>Neocallimastigaceae</taxon>
        <taxon>Anaeromyces</taxon>
    </lineage>
</organism>
<reference evidence="6 7" key="2">
    <citation type="submission" date="2016-08" db="EMBL/GenBank/DDBJ databases">
        <title>Pervasive Adenine N6-methylation of Active Genes in Fungi.</title>
        <authorList>
            <consortium name="DOE Joint Genome Institute"/>
            <person name="Mondo S.J."/>
            <person name="Dannebaum R.O."/>
            <person name="Kuo R.C."/>
            <person name="Labutti K."/>
            <person name="Haridas S."/>
            <person name="Kuo A."/>
            <person name="Salamov A."/>
            <person name="Ahrendt S.R."/>
            <person name="Lipzen A."/>
            <person name="Sullivan W."/>
            <person name="Andreopoulos W.B."/>
            <person name="Clum A."/>
            <person name="Lindquist E."/>
            <person name="Daum C."/>
            <person name="Ramamoorthy G.K."/>
            <person name="Gryganskyi A."/>
            <person name="Culley D."/>
            <person name="Magnuson J.K."/>
            <person name="James T.Y."/>
            <person name="O'Malley M.A."/>
            <person name="Stajich J.E."/>
            <person name="Spatafora J.W."/>
            <person name="Visel A."/>
            <person name="Grigoriev I.V."/>
        </authorList>
    </citation>
    <scope>NUCLEOTIDE SEQUENCE [LARGE SCALE GENOMIC DNA]</scope>
    <source>
        <strain evidence="6 7">S4</strain>
    </source>
</reference>
<keyword evidence="7" id="KW-1185">Reference proteome</keyword>
<evidence type="ECO:0000256" key="2">
    <source>
        <dbReference type="ARBA" id="ARBA00022692"/>
    </source>
</evidence>
<evidence type="ECO:0000256" key="5">
    <source>
        <dbReference type="SAM" id="Phobius"/>
    </source>
</evidence>
<evidence type="ECO:0000256" key="4">
    <source>
        <dbReference type="ARBA" id="ARBA00023136"/>
    </source>
</evidence>